<gene>
    <name evidence="2" type="ORF">ZHAS_00021369</name>
</gene>
<protein>
    <submittedName>
        <fullName evidence="2 3">YALI0D01958p</fullName>
    </submittedName>
</protein>
<evidence type="ECO:0000313" key="3">
    <source>
        <dbReference type="EnsemblMetazoa" id="ASIC021369-PA"/>
    </source>
</evidence>
<reference evidence="3" key="2">
    <citation type="submission" date="2020-05" db="UniProtKB">
        <authorList>
            <consortium name="EnsemblMetazoa"/>
        </authorList>
    </citation>
    <scope>IDENTIFICATION</scope>
</reference>
<dbReference type="AlphaFoldDB" id="A0A084WS80"/>
<dbReference type="Proteomes" id="UP000030765">
    <property type="component" value="Unassembled WGS sequence"/>
</dbReference>
<dbReference type="VEuPathDB" id="VectorBase:ASIC021369"/>
<dbReference type="EMBL" id="KE525411">
    <property type="protein sequence ID" value="KFB53074.1"/>
    <property type="molecule type" value="Genomic_DNA"/>
</dbReference>
<accession>A0A084WS80</accession>
<keyword evidence="4" id="KW-1185">Reference proteome</keyword>
<sequence length="98" mass="11013">MNFKLAGEDAEEQITSATASGQDPPLKGYFSDQFIALPFLGPWKSPFLSLKTVERRSNHTIVSHLQPDSKLIYCTRLQFGMRYCTRNANGVEMSGRRG</sequence>
<organism evidence="2">
    <name type="scientific">Anopheles sinensis</name>
    <name type="common">Mosquito</name>
    <dbReference type="NCBI Taxonomy" id="74873"/>
    <lineage>
        <taxon>Eukaryota</taxon>
        <taxon>Metazoa</taxon>
        <taxon>Ecdysozoa</taxon>
        <taxon>Arthropoda</taxon>
        <taxon>Hexapoda</taxon>
        <taxon>Insecta</taxon>
        <taxon>Pterygota</taxon>
        <taxon>Neoptera</taxon>
        <taxon>Endopterygota</taxon>
        <taxon>Diptera</taxon>
        <taxon>Nematocera</taxon>
        <taxon>Culicoidea</taxon>
        <taxon>Culicidae</taxon>
        <taxon>Anophelinae</taxon>
        <taxon>Anopheles</taxon>
    </lineage>
</organism>
<dbReference type="EnsemblMetazoa" id="ASIC021369-RA">
    <property type="protein sequence ID" value="ASIC021369-PA"/>
    <property type="gene ID" value="ASIC021369"/>
</dbReference>
<dbReference type="EMBL" id="ATLV01026354">
    <property type="status" value="NOT_ANNOTATED_CDS"/>
    <property type="molecule type" value="Genomic_DNA"/>
</dbReference>
<evidence type="ECO:0000313" key="4">
    <source>
        <dbReference type="Proteomes" id="UP000030765"/>
    </source>
</evidence>
<reference evidence="2 4" key="1">
    <citation type="journal article" date="2014" name="BMC Genomics">
        <title>Genome sequence of Anopheles sinensis provides insight into genetics basis of mosquito competence for malaria parasites.</title>
        <authorList>
            <person name="Zhou D."/>
            <person name="Zhang D."/>
            <person name="Ding G."/>
            <person name="Shi L."/>
            <person name="Hou Q."/>
            <person name="Ye Y."/>
            <person name="Xu Y."/>
            <person name="Zhou H."/>
            <person name="Xiong C."/>
            <person name="Li S."/>
            <person name="Yu J."/>
            <person name="Hong S."/>
            <person name="Yu X."/>
            <person name="Zou P."/>
            <person name="Chen C."/>
            <person name="Chang X."/>
            <person name="Wang W."/>
            <person name="Lv Y."/>
            <person name="Sun Y."/>
            <person name="Ma L."/>
            <person name="Shen B."/>
            <person name="Zhu C."/>
        </authorList>
    </citation>
    <scope>NUCLEOTIDE SEQUENCE [LARGE SCALE GENOMIC DNA]</scope>
</reference>
<name>A0A084WS80_ANOSI</name>
<evidence type="ECO:0000313" key="2">
    <source>
        <dbReference type="EMBL" id="KFB53074.1"/>
    </source>
</evidence>
<proteinExistence type="predicted"/>
<feature type="region of interest" description="Disordered" evidence="1">
    <location>
        <begin position="1"/>
        <end position="22"/>
    </location>
</feature>
<evidence type="ECO:0000256" key="1">
    <source>
        <dbReference type="SAM" id="MobiDB-lite"/>
    </source>
</evidence>